<comment type="similarity">
    <text evidence="1 4">Belongs to the ArsC family.</text>
</comment>
<name>A0A940MWC6_9PROT</name>
<keyword evidence="6" id="KW-1185">Reference proteome</keyword>
<dbReference type="Gene3D" id="3.40.30.10">
    <property type="entry name" value="Glutaredoxin"/>
    <property type="match status" value="1"/>
</dbReference>
<dbReference type="InterPro" id="IPR006660">
    <property type="entry name" value="Arsenate_reductase-like"/>
</dbReference>
<gene>
    <name evidence="5" type="ORF">J5Y10_04370</name>
</gene>
<evidence type="ECO:0000313" key="5">
    <source>
        <dbReference type="EMBL" id="MBP0492009.1"/>
    </source>
</evidence>
<keyword evidence="3" id="KW-0560">Oxidoreductase</keyword>
<dbReference type="EMBL" id="JAGIZA010000002">
    <property type="protein sequence ID" value="MBP0492009.1"/>
    <property type="molecule type" value="Genomic_DNA"/>
</dbReference>
<protein>
    <submittedName>
        <fullName evidence="5">Arsenate reductase (Glutaredoxin)</fullName>
    </submittedName>
</protein>
<dbReference type="GO" id="GO:0016491">
    <property type="term" value="F:oxidoreductase activity"/>
    <property type="evidence" value="ECO:0007669"/>
    <property type="project" value="UniProtKB-KW"/>
</dbReference>
<reference evidence="5" key="1">
    <citation type="submission" date="2021-03" db="EMBL/GenBank/DDBJ databases">
        <authorList>
            <person name="So Y."/>
        </authorList>
    </citation>
    <scope>NUCLEOTIDE SEQUENCE</scope>
    <source>
        <strain evidence="5">SG15</strain>
    </source>
</reference>
<evidence type="ECO:0000256" key="1">
    <source>
        <dbReference type="ARBA" id="ARBA00007198"/>
    </source>
</evidence>
<dbReference type="PROSITE" id="PS51353">
    <property type="entry name" value="ARSC"/>
    <property type="match status" value="1"/>
</dbReference>
<keyword evidence="2" id="KW-0059">Arsenical resistance</keyword>
<evidence type="ECO:0000256" key="2">
    <source>
        <dbReference type="ARBA" id="ARBA00022849"/>
    </source>
</evidence>
<dbReference type="RefSeq" id="WP_209371078.1">
    <property type="nucleotide sequence ID" value="NZ_JAGIZA010000002.1"/>
</dbReference>
<dbReference type="PANTHER" id="PTHR30041:SF5">
    <property type="entry name" value="ARSENATE REDUCTASE-RELATED"/>
    <property type="match status" value="1"/>
</dbReference>
<dbReference type="SUPFAM" id="SSF52833">
    <property type="entry name" value="Thioredoxin-like"/>
    <property type="match status" value="1"/>
</dbReference>
<dbReference type="Proteomes" id="UP000677537">
    <property type="component" value="Unassembled WGS sequence"/>
</dbReference>
<sequence>MTTTIWHNPACGTSRTVLETIRAAGIDPVVVEYKRDPPGREALAAAIEAAGLMPRQAMRTKEGAALLADPGLDDAALLDAMAADPALIERPFVFTPAGVRLCRPAERVREVLPGE</sequence>
<dbReference type="Pfam" id="PF03960">
    <property type="entry name" value="ArsC"/>
    <property type="match status" value="1"/>
</dbReference>
<proteinExistence type="inferred from homology"/>
<evidence type="ECO:0000256" key="3">
    <source>
        <dbReference type="ARBA" id="ARBA00023002"/>
    </source>
</evidence>
<evidence type="ECO:0000313" key="6">
    <source>
        <dbReference type="Proteomes" id="UP000677537"/>
    </source>
</evidence>
<evidence type="ECO:0000256" key="4">
    <source>
        <dbReference type="PROSITE-ProRule" id="PRU01282"/>
    </source>
</evidence>
<dbReference type="PANTHER" id="PTHR30041">
    <property type="entry name" value="ARSENATE REDUCTASE"/>
    <property type="match status" value="1"/>
</dbReference>
<accession>A0A940MWC6</accession>
<dbReference type="GO" id="GO:0046685">
    <property type="term" value="P:response to arsenic-containing substance"/>
    <property type="evidence" value="ECO:0007669"/>
    <property type="project" value="UniProtKB-KW"/>
</dbReference>
<dbReference type="AlphaFoldDB" id="A0A940MWC6"/>
<organism evidence="5 6">
    <name type="scientific">Roseomonas indoligenes</name>
    <dbReference type="NCBI Taxonomy" id="2820811"/>
    <lineage>
        <taxon>Bacteria</taxon>
        <taxon>Pseudomonadati</taxon>
        <taxon>Pseudomonadota</taxon>
        <taxon>Alphaproteobacteria</taxon>
        <taxon>Acetobacterales</taxon>
        <taxon>Roseomonadaceae</taxon>
        <taxon>Roseomonas</taxon>
    </lineage>
</organism>
<dbReference type="InterPro" id="IPR036249">
    <property type="entry name" value="Thioredoxin-like_sf"/>
</dbReference>
<comment type="caution">
    <text evidence="5">The sequence shown here is derived from an EMBL/GenBank/DDBJ whole genome shotgun (WGS) entry which is preliminary data.</text>
</comment>